<dbReference type="NCBIfam" id="NF037968">
    <property type="entry name" value="SemiSWEET_2"/>
    <property type="match status" value="1"/>
</dbReference>
<dbReference type="Proteomes" id="UP000677616">
    <property type="component" value="Chromosome"/>
</dbReference>
<keyword evidence="4 5" id="KW-0472">Membrane</keyword>
<evidence type="ECO:0000313" key="7">
    <source>
        <dbReference type="Proteomes" id="UP000677616"/>
    </source>
</evidence>
<comment type="subcellular location">
    <subcellularLocation>
        <location evidence="1">Membrane</location>
        <topology evidence="1">Multi-pass membrane protein</topology>
    </subcellularLocation>
</comment>
<feature type="transmembrane region" description="Helical" evidence="5">
    <location>
        <begin position="58"/>
        <end position="78"/>
    </location>
</feature>
<keyword evidence="2 5" id="KW-0812">Transmembrane</keyword>
<evidence type="ECO:0000256" key="3">
    <source>
        <dbReference type="ARBA" id="ARBA00022989"/>
    </source>
</evidence>
<feature type="transmembrane region" description="Helical" evidence="5">
    <location>
        <begin position="30"/>
        <end position="51"/>
    </location>
</feature>
<dbReference type="Gene3D" id="1.20.1280.290">
    <property type="match status" value="1"/>
</dbReference>
<evidence type="ECO:0000256" key="5">
    <source>
        <dbReference type="SAM" id="Phobius"/>
    </source>
</evidence>
<dbReference type="InterPro" id="IPR047662">
    <property type="entry name" value="SemiSWEET"/>
</dbReference>
<dbReference type="SMART" id="SM00679">
    <property type="entry name" value="CTNS"/>
    <property type="match status" value="1"/>
</dbReference>
<dbReference type="InterPro" id="IPR006603">
    <property type="entry name" value="PQ-loop_rpt"/>
</dbReference>
<dbReference type="Pfam" id="PF04193">
    <property type="entry name" value="PQ-loop"/>
    <property type="match status" value="1"/>
</dbReference>
<evidence type="ECO:0000313" key="6">
    <source>
        <dbReference type="EMBL" id="QUE55376.1"/>
    </source>
</evidence>
<name>A0ABX7YNF2_9STRE</name>
<evidence type="ECO:0000256" key="4">
    <source>
        <dbReference type="ARBA" id="ARBA00023136"/>
    </source>
</evidence>
<keyword evidence="7" id="KW-1185">Reference proteome</keyword>
<evidence type="ECO:0000256" key="2">
    <source>
        <dbReference type="ARBA" id="ARBA00022692"/>
    </source>
</evidence>
<reference evidence="6 7" key="1">
    <citation type="submission" date="2021-04" db="EMBL/GenBank/DDBJ databases">
        <title>Complete genome sequence of a novel Streptococcus species.</title>
        <authorList>
            <person name="Teng J.L.L."/>
        </authorList>
    </citation>
    <scope>NUCLEOTIDE SEQUENCE [LARGE SCALE GENOMIC DNA]</scope>
    <source>
        <strain evidence="6 7">HKU75</strain>
    </source>
</reference>
<dbReference type="EMBL" id="CP073084">
    <property type="protein sequence ID" value="QUE55376.1"/>
    <property type="molecule type" value="Genomic_DNA"/>
</dbReference>
<proteinExistence type="predicted"/>
<accession>A0ABX7YNF2</accession>
<protein>
    <submittedName>
        <fullName evidence="6">SemiSWEET transporter</fullName>
    </submittedName>
</protein>
<gene>
    <name evidence="6" type="ORF">INT76_04735</name>
</gene>
<keyword evidence="3 5" id="KW-1133">Transmembrane helix</keyword>
<organism evidence="6 7">
    <name type="scientific">Streptococcus oriscaviae</name>
    <dbReference type="NCBI Taxonomy" id="2781599"/>
    <lineage>
        <taxon>Bacteria</taxon>
        <taxon>Bacillati</taxon>
        <taxon>Bacillota</taxon>
        <taxon>Bacilli</taxon>
        <taxon>Lactobacillales</taxon>
        <taxon>Streptococcaceae</taxon>
        <taxon>Streptococcus</taxon>
    </lineage>
</organism>
<dbReference type="RefSeq" id="WP_212573023.1">
    <property type="nucleotide sequence ID" value="NZ_CP073084.1"/>
</dbReference>
<evidence type="ECO:0000256" key="1">
    <source>
        <dbReference type="ARBA" id="ARBA00004141"/>
    </source>
</evidence>
<sequence length="79" mass="8644">MIGLIAACLTTFGFIPQVIKIFQTKDTSAISLGMYTMTVTGIFLWLVHGFIIGDIPLILANGFSFLLTGTILICKLIYK</sequence>